<dbReference type="SUPFAM" id="SSF52821">
    <property type="entry name" value="Rhodanese/Cell cycle control phosphatase"/>
    <property type="match status" value="3"/>
</dbReference>
<dbReference type="PROSITE" id="PS51257">
    <property type="entry name" value="PROKAR_LIPOPROTEIN"/>
    <property type="match status" value="1"/>
</dbReference>
<dbReference type="Gene3D" id="3.40.250.10">
    <property type="entry name" value="Rhodanese-like domain"/>
    <property type="match status" value="3"/>
</dbReference>
<dbReference type="EMBL" id="BSDY01000032">
    <property type="protein sequence ID" value="GLI58039.1"/>
    <property type="molecule type" value="Genomic_DNA"/>
</dbReference>
<feature type="domain" description="Rhodanese" evidence="2">
    <location>
        <begin position="36"/>
        <end position="143"/>
    </location>
</feature>
<dbReference type="InterPro" id="IPR001763">
    <property type="entry name" value="Rhodanese-like_dom"/>
</dbReference>
<evidence type="ECO:0000313" key="4">
    <source>
        <dbReference type="Proteomes" id="UP001144471"/>
    </source>
</evidence>
<reference evidence="3" key="1">
    <citation type="submission" date="2022-12" db="EMBL/GenBank/DDBJ databases">
        <title>Reference genome sequencing for broad-spectrum identification of bacterial and archaeal isolates by mass spectrometry.</title>
        <authorList>
            <person name="Sekiguchi Y."/>
            <person name="Tourlousse D.M."/>
        </authorList>
    </citation>
    <scope>NUCLEOTIDE SEQUENCE</scope>
    <source>
        <strain evidence="3">10succ1</strain>
    </source>
</reference>
<evidence type="ECO:0000313" key="3">
    <source>
        <dbReference type="EMBL" id="GLI58039.1"/>
    </source>
</evidence>
<accession>A0A9W6LPI2</accession>
<dbReference type="GO" id="GO:0004792">
    <property type="term" value="F:thiosulfate-cyanide sulfurtransferase activity"/>
    <property type="evidence" value="ECO:0007669"/>
    <property type="project" value="InterPro"/>
</dbReference>
<dbReference type="PANTHER" id="PTHR43855:SF1">
    <property type="entry name" value="THIOSULFATE SULFURTRANSFERASE"/>
    <property type="match status" value="1"/>
</dbReference>
<comment type="caution">
    <text evidence="3">The sequence shown here is derived from an EMBL/GenBank/DDBJ whole genome shotgun (WGS) entry which is preliminary data.</text>
</comment>
<proteinExistence type="predicted"/>
<dbReference type="InterPro" id="IPR036873">
    <property type="entry name" value="Rhodanese-like_dom_sf"/>
</dbReference>
<dbReference type="PROSITE" id="PS50206">
    <property type="entry name" value="RHODANESE_3"/>
    <property type="match status" value="3"/>
</dbReference>
<dbReference type="Proteomes" id="UP001144471">
    <property type="component" value="Unassembled WGS sequence"/>
</dbReference>
<dbReference type="Pfam" id="PF00581">
    <property type="entry name" value="Rhodanese"/>
    <property type="match status" value="3"/>
</dbReference>
<dbReference type="PROSITE" id="PS00380">
    <property type="entry name" value="RHODANESE_1"/>
    <property type="match status" value="1"/>
</dbReference>
<organism evidence="3 4">
    <name type="scientific">Propionigenium maris DSM 9537</name>
    <dbReference type="NCBI Taxonomy" id="1123000"/>
    <lineage>
        <taxon>Bacteria</taxon>
        <taxon>Fusobacteriati</taxon>
        <taxon>Fusobacteriota</taxon>
        <taxon>Fusobacteriia</taxon>
        <taxon>Fusobacteriales</taxon>
        <taxon>Fusobacteriaceae</taxon>
        <taxon>Propionigenium</taxon>
    </lineage>
</organism>
<dbReference type="SMART" id="SM00450">
    <property type="entry name" value="RHOD"/>
    <property type="match status" value="3"/>
</dbReference>
<name>A0A9W6LPI2_9FUSO</name>
<dbReference type="CDD" id="cd01448">
    <property type="entry name" value="TST_Repeat_1"/>
    <property type="match status" value="1"/>
</dbReference>
<feature type="domain" description="Rhodanese" evidence="2">
    <location>
        <begin position="169"/>
        <end position="275"/>
    </location>
</feature>
<dbReference type="RefSeq" id="WP_281837714.1">
    <property type="nucleotide sequence ID" value="NZ_BSDY01000032.1"/>
</dbReference>
<dbReference type="PANTHER" id="PTHR43855">
    <property type="entry name" value="THIOSULFATE SULFURTRANSFERASE"/>
    <property type="match status" value="1"/>
</dbReference>
<gene>
    <name evidence="3" type="ORF">PM10SUCC1_35530</name>
</gene>
<keyword evidence="4" id="KW-1185">Reference proteome</keyword>
<dbReference type="AlphaFoldDB" id="A0A9W6LPI2"/>
<evidence type="ECO:0000259" key="2">
    <source>
        <dbReference type="PROSITE" id="PS50206"/>
    </source>
</evidence>
<keyword evidence="1" id="KW-0677">Repeat</keyword>
<dbReference type="InterPro" id="IPR001307">
    <property type="entry name" value="Thiosulphate_STrfase_CS"/>
</dbReference>
<evidence type="ECO:0000256" key="1">
    <source>
        <dbReference type="ARBA" id="ARBA00022737"/>
    </source>
</evidence>
<dbReference type="InterPro" id="IPR051126">
    <property type="entry name" value="Thiosulfate_sulfurtransferase"/>
</dbReference>
<feature type="domain" description="Rhodanese" evidence="2">
    <location>
        <begin position="320"/>
        <end position="430"/>
    </location>
</feature>
<protein>
    <submittedName>
        <fullName evidence="3">Thiosulfate sulfurtransferase</fullName>
    </submittedName>
</protein>
<sequence length="437" mass="49235">MKKLLFIALIASLGACTGIEKQEADLGADYVRSKIHTEGTVIVDVRPDEAYNGWELKKDVEGGHIPGAVSFSTGWLSELTDNQKIQLLEEKGIARGSEVIIYSDYGKESLELYQTLTSLGYEKVRNYEGGMKEWSMKGYETAKMPNYSQLVYPEWLSELISGGTPGNYDGRDYVVVNVNYETHDNYLEGHIPGAIYIDTNEIESLPLWNIVSDEKLTKLFKNTGITKDTMIVIYSEEPMAAGRFAEVLMYAGVEDIRVLNGGFTAWRRAGYESETKENPWVEGEDFGAEIPLNPHYTIDMEEAKTLVEDSNGRLAAVISWDEYIGRNNGGYTYFSEKGRIPGAVFGHGGRDAYHSEDFVDPDGTMRSYTEIEKMWRDWDIASENRVAFYCSTGWRAGLALFDAHLMGWKDITVYDGGFYEWVQHPENEIGVGIPENK</sequence>